<dbReference type="InterPro" id="IPR036928">
    <property type="entry name" value="AS_sf"/>
</dbReference>
<proteinExistence type="predicted"/>
<evidence type="ECO:0000313" key="3">
    <source>
        <dbReference type="Proteomes" id="UP001519325"/>
    </source>
</evidence>
<feature type="domain" description="Amidase" evidence="1">
    <location>
        <begin position="32"/>
        <end position="454"/>
    </location>
</feature>
<accession>A0ABS4QHX2</accession>
<keyword evidence="3" id="KW-1185">Reference proteome</keyword>
<dbReference type="InterPro" id="IPR000120">
    <property type="entry name" value="Amidase"/>
</dbReference>
<evidence type="ECO:0000259" key="1">
    <source>
        <dbReference type="Pfam" id="PF01425"/>
    </source>
</evidence>
<dbReference type="InterPro" id="IPR023631">
    <property type="entry name" value="Amidase_dom"/>
</dbReference>
<keyword evidence="2" id="KW-0436">Ligase</keyword>
<gene>
    <name evidence="2" type="ORF">BJ987_004199</name>
</gene>
<evidence type="ECO:0000313" key="2">
    <source>
        <dbReference type="EMBL" id="MBP2191298.1"/>
    </source>
</evidence>
<dbReference type="SUPFAM" id="SSF75304">
    <property type="entry name" value="Amidase signature (AS) enzymes"/>
    <property type="match status" value="1"/>
</dbReference>
<dbReference type="PANTHER" id="PTHR11895:SF176">
    <property type="entry name" value="AMIDASE AMID-RELATED"/>
    <property type="match status" value="1"/>
</dbReference>
<dbReference type="GO" id="GO:0050566">
    <property type="term" value="F:asparaginyl-tRNA synthase (glutamine-hydrolyzing) activity"/>
    <property type="evidence" value="ECO:0007669"/>
    <property type="project" value="UniProtKB-EC"/>
</dbReference>
<dbReference type="RefSeq" id="WP_209892732.1">
    <property type="nucleotide sequence ID" value="NZ_JAGGMR010000001.1"/>
</dbReference>
<dbReference type="Gene3D" id="3.90.1300.10">
    <property type="entry name" value="Amidase signature (AS) domain"/>
    <property type="match status" value="1"/>
</dbReference>
<protein>
    <submittedName>
        <fullName evidence="2">Aspartyl-tRNA(Asn)/glutamyl-tRNA(Gln) amidotransferase subunit A</fullName>
        <ecNumber evidence="2">6.3.5.6</ecNumber>
        <ecNumber evidence="2">6.3.5.7</ecNumber>
    </submittedName>
</protein>
<sequence length="479" mass="50755">MTEATVRPGALHELSIPEAGRLLRAGELASVDLTRAALDRIARLDPALHSFIRVTEESAVRRARAADRDLRGGVDRGPMHGIPYALKDIFDAEGVPTTNASWLCAGHVAEADSTIEARLRAGGAVGLGKLTTFEFALGGPSFELPFLPARNPWSAAHIPSGSSSGAGAAVAAGLVRAAVASDTTGSIRGPAFHCGTVGLKPTYGRVSGHGARALSHTLDHFGTLSWTVADTAALLQVLAGADPRDSRTAGTPPPNYLGVLDRGVAGLRIATAPGWYADDPATLPEIHSGVARALGLLDDLGARVTEVTLPPYDLFNACGRIIFAAEAFANYENLLRRHPKSFARYTYQRMMPGAGVAAADLLRAYRARERLTRALDEIVFGHNDVLVMASGQTTAARWEDFPADWPPPRLVNDMFAIPFNVTGHPAVQLPIGFAANGLPIGLHIIGRAFDEATVFRVAAALETELAQRHRRPPEPDPGS</sequence>
<dbReference type="Pfam" id="PF01425">
    <property type="entry name" value="Amidase"/>
    <property type="match status" value="1"/>
</dbReference>
<dbReference type="EC" id="6.3.5.7" evidence="2"/>
<organism evidence="2 3">
    <name type="scientific">Nocardia goodfellowii</name>
    <dbReference type="NCBI Taxonomy" id="882446"/>
    <lineage>
        <taxon>Bacteria</taxon>
        <taxon>Bacillati</taxon>
        <taxon>Actinomycetota</taxon>
        <taxon>Actinomycetes</taxon>
        <taxon>Mycobacteriales</taxon>
        <taxon>Nocardiaceae</taxon>
        <taxon>Nocardia</taxon>
    </lineage>
</organism>
<dbReference type="PANTHER" id="PTHR11895">
    <property type="entry name" value="TRANSAMIDASE"/>
    <property type="match status" value="1"/>
</dbReference>
<reference evidence="2 3" key="1">
    <citation type="submission" date="2021-03" db="EMBL/GenBank/DDBJ databases">
        <title>Sequencing the genomes of 1000 actinobacteria strains.</title>
        <authorList>
            <person name="Klenk H.-P."/>
        </authorList>
    </citation>
    <scope>NUCLEOTIDE SEQUENCE [LARGE SCALE GENOMIC DNA]</scope>
    <source>
        <strain evidence="2 3">DSM 45516</strain>
    </source>
</reference>
<name>A0ABS4QHX2_9NOCA</name>
<comment type="caution">
    <text evidence="2">The sequence shown here is derived from an EMBL/GenBank/DDBJ whole genome shotgun (WGS) entry which is preliminary data.</text>
</comment>
<dbReference type="EC" id="6.3.5.6" evidence="2"/>
<dbReference type="Proteomes" id="UP001519325">
    <property type="component" value="Unassembled WGS sequence"/>
</dbReference>
<dbReference type="GO" id="GO:0050567">
    <property type="term" value="F:glutaminyl-tRNA synthase (glutamine-hydrolyzing) activity"/>
    <property type="evidence" value="ECO:0007669"/>
    <property type="project" value="UniProtKB-EC"/>
</dbReference>
<dbReference type="EMBL" id="JAGGMR010000001">
    <property type="protein sequence ID" value="MBP2191298.1"/>
    <property type="molecule type" value="Genomic_DNA"/>
</dbReference>